<reference evidence="1" key="1">
    <citation type="journal article" date="2015" name="Nature">
        <title>Complex archaea that bridge the gap between prokaryotes and eukaryotes.</title>
        <authorList>
            <person name="Spang A."/>
            <person name="Saw J.H."/>
            <person name="Jorgensen S.L."/>
            <person name="Zaremba-Niedzwiedzka K."/>
            <person name="Martijn J."/>
            <person name="Lind A.E."/>
            <person name="van Eijk R."/>
            <person name="Schleper C."/>
            <person name="Guy L."/>
            <person name="Ettema T.J."/>
        </authorList>
    </citation>
    <scope>NUCLEOTIDE SEQUENCE</scope>
</reference>
<dbReference type="AlphaFoldDB" id="A0A0F9P6G3"/>
<name>A0A0F9P6G3_9ZZZZ</name>
<proteinExistence type="predicted"/>
<gene>
    <name evidence="1" type="ORF">LCGC14_0864460</name>
</gene>
<sequence length="448" mass="52806">MSKIIWNDVEIIEEEIQVNGGKRTFYTKILFDSNEIINFRFTSLYNEILGKLQLNFFLYNDFSILSSFFSNFTRLNRLLFQKIATEIKDENDPHFQKLLDTIEICFSPIGRRFYDSGSWYLPTTEMIYWNFLQCYRDIEELTGFRVHKGVPFQMLGLIYGKSDRYMRMLSQLGMTLKEDRLSKLKSTPANNLLELLWQNPITFLKDVYDKACIDIIRSNLILIKKKIPDLKDLFLDLRKNIDTFPKEALLFITQKTLFMGPYLVDLHQFDDIFSSLLRLELWMVFTAFVETLLKRILNSNDTLMSLINTFNSKALDFRCVDLQPTKARNNIKSYDAFLKSIKNTDPNYYTKFCDYILSLAVTEPTNTSIIDISSIGKLKIFQASVILRETRNRFHHELNTSSILQQASIEDNIPDIIPYLSDVQKFNEIFKLLKYYTSFILIYAYEQI</sequence>
<dbReference type="EMBL" id="LAZR01002636">
    <property type="protein sequence ID" value="KKN27460.1"/>
    <property type="molecule type" value="Genomic_DNA"/>
</dbReference>
<organism evidence="1">
    <name type="scientific">marine sediment metagenome</name>
    <dbReference type="NCBI Taxonomy" id="412755"/>
    <lineage>
        <taxon>unclassified sequences</taxon>
        <taxon>metagenomes</taxon>
        <taxon>ecological metagenomes</taxon>
    </lineage>
</organism>
<comment type="caution">
    <text evidence="1">The sequence shown here is derived from an EMBL/GenBank/DDBJ whole genome shotgun (WGS) entry which is preliminary data.</text>
</comment>
<accession>A0A0F9P6G3</accession>
<protein>
    <submittedName>
        <fullName evidence="1">Uncharacterized protein</fullName>
    </submittedName>
</protein>
<evidence type="ECO:0000313" key="1">
    <source>
        <dbReference type="EMBL" id="KKN27460.1"/>
    </source>
</evidence>